<proteinExistence type="predicted"/>
<dbReference type="PROSITE" id="PS50016">
    <property type="entry name" value="ZF_PHD_2"/>
    <property type="match status" value="2"/>
</dbReference>
<reference evidence="9" key="1">
    <citation type="journal article" date="2025" name="Foods">
        <title>Unveiling the Microbial Signatures of Arabica Coffee Cherries: Insights into Ripeness Specific Diversity, Functional Traits, and Implications for Quality and Safety.</title>
        <authorList>
            <consortium name="RefSeq"/>
            <person name="Tenea G.N."/>
            <person name="Cifuentes V."/>
            <person name="Reyes P."/>
            <person name="Cevallos-Vallejos M."/>
        </authorList>
    </citation>
    <scope>NUCLEOTIDE SEQUENCE [LARGE SCALE GENOMIC DNA]</scope>
</reference>
<keyword evidence="9" id="KW-1185">Reference proteome</keyword>
<dbReference type="PROSITE" id="PS01359">
    <property type="entry name" value="ZF_PHD_1"/>
    <property type="match status" value="2"/>
</dbReference>
<organism evidence="9 10">
    <name type="scientific">Coffea arabica</name>
    <name type="common">Arabian coffee</name>
    <dbReference type="NCBI Taxonomy" id="13443"/>
    <lineage>
        <taxon>Eukaryota</taxon>
        <taxon>Viridiplantae</taxon>
        <taxon>Streptophyta</taxon>
        <taxon>Embryophyta</taxon>
        <taxon>Tracheophyta</taxon>
        <taxon>Spermatophyta</taxon>
        <taxon>Magnoliopsida</taxon>
        <taxon>eudicotyledons</taxon>
        <taxon>Gunneridae</taxon>
        <taxon>Pentapetalae</taxon>
        <taxon>asterids</taxon>
        <taxon>lamiids</taxon>
        <taxon>Gentianales</taxon>
        <taxon>Rubiaceae</taxon>
        <taxon>Ixoroideae</taxon>
        <taxon>Gardenieae complex</taxon>
        <taxon>Bertiereae - Coffeeae clade</taxon>
        <taxon>Coffeeae</taxon>
        <taxon>Coffea</taxon>
    </lineage>
</organism>
<feature type="chain" id="PRO_5028395768" evidence="6">
    <location>
        <begin position="18"/>
        <end position="674"/>
    </location>
</feature>
<dbReference type="Gene3D" id="2.30.30.1150">
    <property type="match status" value="1"/>
</dbReference>
<dbReference type="PROSITE" id="PS50089">
    <property type="entry name" value="ZF_RING_2"/>
    <property type="match status" value="1"/>
</dbReference>
<protein>
    <submittedName>
        <fullName evidence="10">PHD finger protein EHD3-like isoform X1</fullName>
    </submittedName>
</protein>
<keyword evidence="6" id="KW-0732">Signal</keyword>
<reference evidence="10" key="2">
    <citation type="submission" date="2025-08" db="UniProtKB">
        <authorList>
            <consortium name="RefSeq"/>
        </authorList>
    </citation>
    <scope>IDENTIFICATION</scope>
    <source>
        <tissue evidence="10">Leaves</tissue>
    </source>
</reference>
<dbReference type="GO" id="GO:0008270">
    <property type="term" value="F:zinc ion binding"/>
    <property type="evidence" value="ECO:0007669"/>
    <property type="project" value="UniProtKB-KW"/>
</dbReference>
<sequence length="674" mass="74319">MVTLLLLLFLSLSPSLSLSLSSISEVRTCSFLGLRSTTLFYTSKMVDQDGDNTGSAGVMGSVGEAVDGNINTNGFVVQSENGRTANGNFAGSSGESFQTANGNIAGSSRESFRTYKRRKRAQAVEDVRSSGDLAGQIEEKLTKGLWDVDNECCSAHAGVAGTGMHVGMTFSYDPSLKHLRNVVLEHICKSLKGEGGLEECIRDALVHPSENGCTSAVKESVHSCEDGKKCSSPSGRLHDRIQNACNGIEGAILDSSINETNNWIVTERCKRTFSDVIMSEKFALLCNMLLENFQGMKADKLFDISLMNSRIKEGAYEKSPVLFFLDIQQIWTKLQKVGTDIVALAKDLSEKSRTMYHKQIGGLMRAASDDGAIEFVTQESDMHAKVEQTDACGIYKVCTCKRCGGKADGRDCLVCDSCEEMYHVACIEPPIKESPQRSWYCASCTAKGIESPHDNCVVCDRLNAPRSLVHDGVDELSNAETLMELEESSNGLTDDDTNVAKGGKVITHCNVCRMDIKNGEKLKICGHAFCPHKFYHARCLTSKQLDSYGPQWYCPSCLCRVCLADRDDDKIVLCDGCDHAYHIYCMQPPRSTVPRGKWFCRKCDAEIRCIRKAKRTYENLQRRLTKRPGEGKTPHVEKGEKEEALEKSGGVDMLLNAARTLNYEEDLAARRVKI</sequence>
<evidence type="ECO:0000256" key="2">
    <source>
        <dbReference type="ARBA" id="ARBA00022771"/>
    </source>
</evidence>
<evidence type="ECO:0000313" key="10">
    <source>
        <dbReference type="RefSeq" id="XP_027094711.1"/>
    </source>
</evidence>
<evidence type="ECO:0000259" key="8">
    <source>
        <dbReference type="PROSITE" id="PS50089"/>
    </source>
</evidence>
<evidence type="ECO:0000256" key="3">
    <source>
        <dbReference type="ARBA" id="ARBA00022833"/>
    </source>
</evidence>
<evidence type="ECO:0000256" key="5">
    <source>
        <dbReference type="SAM" id="MobiDB-lite"/>
    </source>
</evidence>
<dbReference type="AlphaFoldDB" id="A0A6P6UWE2"/>
<dbReference type="InterPro" id="IPR011011">
    <property type="entry name" value="Znf_FYVE_PHD"/>
</dbReference>
<keyword evidence="1" id="KW-0479">Metal-binding</keyword>
<dbReference type="InterPro" id="IPR001841">
    <property type="entry name" value="Znf_RING"/>
</dbReference>
<gene>
    <name evidence="10" type="primary">LOC113714821</name>
</gene>
<keyword evidence="2 4" id="KW-0863">Zinc-finger</keyword>
<dbReference type="SMART" id="SM00249">
    <property type="entry name" value="PHD"/>
    <property type="match status" value="3"/>
</dbReference>
<dbReference type="PANTHER" id="PTHR47162">
    <property type="entry name" value="OS02G0192300 PROTEIN"/>
    <property type="match status" value="1"/>
</dbReference>
<dbReference type="RefSeq" id="XP_027094711.1">
    <property type="nucleotide sequence ID" value="XM_027238910.2"/>
</dbReference>
<dbReference type="InterPro" id="IPR001965">
    <property type="entry name" value="Znf_PHD"/>
</dbReference>
<evidence type="ECO:0000256" key="1">
    <source>
        <dbReference type="ARBA" id="ARBA00022723"/>
    </source>
</evidence>
<feature type="region of interest" description="Disordered" evidence="5">
    <location>
        <begin position="624"/>
        <end position="644"/>
    </location>
</feature>
<feature type="domain" description="RING-type" evidence="8">
    <location>
        <begin position="509"/>
        <end position="557"/>
    </location>
</feature>
<dbReference type="PANTHER" id="PTHR47162:SF9">
    <property type="entry name" value="PHD FINGER PROTEIN EHD3-LIKE"/>
    <property type="match status" value="1"/>
</dbReference>
<evidence type="ECO:0000313" key="9">
    <source>
        <dbReference type="Proteomes" id="UP001652660"/>
    </source>
</evidence>
<dbReference type="InterPro" id="IPR019787">
    <property type="entry name" value="Znf_PHD-finger"/>
</dbReference>
<dbReference type="FunFam" id="2.30.30.1150:FF:000005">
    <property type="entry name" value="PHD finger protein EHD3 isoform A"/>
    <property type="match status" value="1"/>
</dbReference>
<accession>A0A6P6UWE2</accession>
<feature type="domain" description="PHD-type" evidence="7">
    <location>
        <begin position="397"/>
        <end position="447"/>
    </location>
</feature>
<dbReference type="InterPro" id="IPR013083">
    <property type="entry name" value="Znf_RING/FYVE/PHD"/>
</dbReference>
<evidence type="ECO:0000256" key="6">
    <source>
        <dbReference type="SAM" id="SignalP"/>
    </source>
</evidence>
<dbReference type="Pfam" id="PF00628">
    <property type="entry name" value="PHD"/>
    <property type="match status" value="2"/>
</dbReference>
<dbReference type="GeneID" id="113714821"/>
<dbReference type="InterPro" id="IPR019786">
    <property type="entry name" value="Zinc_finger_PHD-type_CS"/>
</dbReference>
<dbReference type="Gene3D" id="3.30.40.10">
    <property type="entry name" value="Zinc/RING finger domain, C3HC4 (zinc finger)"/>
    <property type="match status" value="1"/>
</dbReference>
<dbReference type="SUPFAM" id="SSF57903">
    <property type="entry name" value="FYVE/PHD zinc finger"/>
    <property type="match status" value="3"/>
</dbReference>
<evidence type="ECO:0000256" key="4">
    <source>
        <dbReference type="PROSITE-ProRule" id="PRU00175"/>
    </source>
</evidence>
<name>A0A6P6UWE2_COFAR</name>
<dbReference type="Proteomes" id="UP001652660">
    <property type="component" value="Chromosome 10c"/>
</dbReference>
<dbReference type="OrthoDB" id="1903104at2759"/>
<feature type="signal peptide" evidence="6">
    <location>
        <begin position="1"/>
        <end position="17"/>
    </location>
</feature>
<feature type="domain" description="PHD-type" evidence="7">
    <location>
        <begin position="556"/>
        <end position="606"/>
    </location>
</feature>
<keyword evidence="3" id="KW-0862">Zinc</keyword>
<evidence type="ECO:0000259" key="7">
    <source>
        <dbReference type="PROSITE" id="PS50016"/>
    </source>
</evidence>